<dbReference type="InterPro" id="IPR050274">
    <property type="entry name" value="Nuclear_hormone_rcpt_NR2"/>
</dbReference>
<evidence type="ECO:0000313" key="14">
    <source>
        <dbReference type="EMBL" id="VDD97539.1"/>
    </source>
</evidence>
<dbReference type="STRING" id="51028.A0A0N4VQ44"/>
<evidence type="ECO:0000256" key="5">
    <source>
        <dbReference type="ARBA" id="ARBA00022833"/>
    </source>
</evidence>
<dbReference type="PANTHER" id="PTHR24083">
    <property type="entry name" value="NUCLEAR HORMONE RECEPTOR"/>
    <property type="match status" value="1"/>
</dbReference>
<reference evidence="16" key="1">
    <citation type="submission" date="2017-02" db="UniProtKB">
        <authorList>
            <consortium name="WormBaseParasite"/>
        </authorList>
    </citation>
    <scope>IDENTIFICATION</scope>
</reference>
<keyword evidence="5 11" id="KW-0862">Zinc</keyword>
<protein>
    <submittedName>
        <fullName evidence="16">Nuclear receptor domain-containing protein</fullName>
    </submittedName>
</protein>
<dbReference type="EMBL" id="UXUI01014044">
    <property type="protein sequence ID" value="VDD97539.1"/>
    <property type="molecule type" value="Genomic_DNA"/>
</dbReference>
<dbReference type="InterPro" id="IPR035500">
    <property type="entry name" value="NHR-like_dom_sf"/>
</dbReference>
<dbReference type="PROSITE" id="PS00031">
    <property type="entry name" value="NUCLEAR_REC_DBD_1"/>
    <property type="match status" value="1"/>
</dbReference>
<dbReference type="SMART" id="SM00399">
    <property type="entry name" value="ZnF_C4"/>
    <property type="match status" value="1"/>
</dbReference>
<evidence type="ECO:0000313" key="16">
    <source>
        <dbReference type="WBParaSite" id="EVEC_0001313601-mRNA-1"/>
    </source>
</evidence>
<dbReference type="Pfam" id="PF00105">
    <property type="entry name" value="zf-C4"/>
    <property type="match status" value="1"/>
</dbReference>
<dbReference type="InterPro" id="IPR001628">
    <property type="entry name" value="Znf_hrmn_rcpt"/>
</dbReference>
<dbReference type="InterPro" id="IPR000536">
    <property type="entry name" value="Nucl_hrmn_rcpt_lig-bd"/>
</dbReference>
<comment type="subcellular location">
    <subcellularLocation>
        <location evidence="1 11">Nucleus</location>
    </subcellularLocation>
</comment>
<evidence type="ECO:0000256" key="4">
    <source>
        <dbReference type="ARBA" id="ARBA00022771"/>
    </source>
</evidence>
<dbReference type="CDD" id="cd06960">
    <property type="entry name" value="NR_DBD_HNF4A"/>
    <property type="match status" value="1"/>
</dbReference>
<dbReference type="Pfam" id="PF00104">
    <property type="entry name" value="Hormone_recep"/>
    <property type="match status" value="1"/>
</dbReference>
<evidence type="ECO:0000256" key="11">
    <source>
        <dbReference type="RuleBase" id="RU004334"/>
    </source>
</evidence>
<sequence length="393" mass="44616">MSSQSVELCLVCQDVSTGYHYGVPSCNGCKTFFRRTIVKKQTFVCQHDGKCPVDKSIRCSCRSCRFKKCLEVGMDRFAIQQSRDPIGYTKRTRRYSVLKAVHTPEGDQSSPQSDIKDVRAQTSEYDSQDEFLDALTDVEEKCKKLRNAEIQINCGKGLLENQKNSLVLRPAQLIDYQSWHENDWILMTEWAKSIPAYQSLPISDKLALLRHSALTFPHLSQCFYSEDHGPDTLVFPSGAYMDRTSEPGRSLGFGRRKHQMLDQLLIPMRKMKVDLCEFAAFKAIFFLNPGQFKISSTEAFLLLFLDAEDISETSKKLISEGRSLVTSALYKYIIKKTGFEDSGDRFRKLLLLGTVLATMAVELKEAVVAANFFNQLEFSSFAKQLLFGLKSEV</sequence>
<organism evidence="16">
    <name type="scientific">Enterobius vermicularis</name>
    <name type="common">Human pinworm</name>
    <dbReference type="NCBI Taxonomy" id="51028"/>
    <lineage>
        <taxon>Eukaryota</taxon>
        <taxon>Metazoa</taxon>
        <taxon>Ecdysozoa</taxon>
        <taxon>Nematoda</taxon>
        <taxon>Chromadorea</taxon>
        <taxon>Rhabditida</taxon>
        <taxon>Spirurina</taxon>
        <taxon>Oxyuridomorpha</taxon>
        <taxon>Oxyuroidea</taxon>
        <taxon>Oxyuridae</taxon>
        <taxon>Enterobius</taxon>
    </lineage>
</organism>
<keyword evidence="8 11" id="KW-0804">Transcription</keyword>
<keyword evidence="10 11" id="KW-0539">Nucleus</keyword>
<evidence type="ECO:0000256" key="6">
    <source>
        <dbReference type="ARBA" id="ARBA00023015"/>
    </source>
</evidence>
<dbReference type="GO" id="GO:0000978">
    <property type="term" value="F:RNA polymerase II cis-regulatory region sequence-specific DNA binding"/>
    <property type="evidence" value="ECO:0007669"/>
    <property type="project" value="InterPro"/>
</dbReference>
<dbReference type="GO" id="GO:0003700">
    <property type="term" value="F:DNA-binding transcription factor activity"/>
    <property type="evidence" value="ECO:0007669"/>
    <property type="project" value="InterPro"/>
</dbReference>
<keyword evidence="6 11" id="KW-0805">Transcription regulation</keyword>
<evidence type="ECO:0000256" key="10">
    <source>
        <dbReference type="ARBA" id="ARBA00023242"/>
    </source>
</evidence>
<dbReference type="PROSITE" id="PS51030">
    <property type="entry name" value="NUCLEAR_REC_DBD_2"/>
    <property type="match status" value="1"/>
</dbReference>
<keyword evidence="4 11" id="KW-0863">Zinc-finger</keyword>
<dbReference type="CDD" id="cd06157">
    <property type="entry name" value="NR_LBD"/>
    <property type="match status" value="1"/>
</dbReference>
<dbReference type="WBParaSite" id="EVEC_0001313601-mRNA-1">
    <property type="protein sequence ID" value="EVEC_0001313601-mRNA-1"/>
    <property type="gene ID" value="EVEC_0001313601"/>
</dbReference>
<evidence type="ECO:0000313" key="15">
    <source>
        <dbReference type="Proteomes" id="UP000274131"/>
    </source>
</evidence>
<dbReference type="InterPro" id="IPR049636">
    <property type="entry name" value="HNF4-like_DBD"/>
</dbReference>
<keyword evidence="9 11" id="KW-0675">Receptor</keyword>
<gene>
    <name evidence="14" type="ORF">EVEC_LOCUS12290</name>
</gene>
<keyword evidence="7 11" id="KW-0238">DNA-binding</keyword>
<dbReference type="PRINTS" id="PR00047">
    <property type="entry name" value="STROIDFINGER"/>
</dbReference>
<dbReference type="PROSITE" id="PS51843">
    <property type="entry name" value="NR_LBD"/>
    <property type="match status" value="1"/>
</dbReference>
<evidence type="ECO:0000259" key="12">
    <source>
        <dbReference type="PROSITE" id="PS51030"/>
    </source>
</evidence>
<dbReference type="InterPro" id="IPR001723">
    <property type="entry name" value="Nuclear_hrmn_rcpt"/>
</dbReference>
<evidence type="ECO:0000256" key="2">
    <source>
        <dbReference type="ARBA" id="ARBA00005993"/>
    </source>
</evidence>
<reference evidence="14 15" key="2">
    <citation type="submission" date="2018-10" db="EMBL/GenBank/DDBJ databases">
        <authorList>
            <consortium name="Pathogen Informatics"/>
        </authorList>
    </citation>
    <scope>NUCLEOTIDE SEQUENCE [LARGE SCALE GENOMIC DNA]</scope>
</reference>
<name>A0A0N4VQ44_ENTVE</name>
<evidence type="ECO:0000256" key="7">
    <source>
        <dbReference type="ARBA" id="ARBA00023125"/>
    </source>
</evidence>
<evidence type="ECO:0000259" key="13">
    <source>
        <dbReference type="PROSITE" id="PS51843"/>
    </source>
</evidence>
<keyword evidence="15" id="KW-1185">Reference proteome</keyword>
<dbReference type="SMART" id="SM00430">
    <property type="entry name" value="HOLI"/>
    <property type="match status" value="1"/>
</dbReference>
<keyword evidence="3 11" id="KW-0479">Metal-binding</keyword>
<dbReference type="AlphaFoldDB" id="A0A0N4VQ44"/>
<evidence type="ECO:0000256" key="1">
    <source>
        <dbReference type="ARBA" id="ARBA00004123"/>
    </source>
</evidence>
<dbReference type="FunFam" id="3.30.50.10:FF:000030">
    <property type="entry name" value="Nuclear Hormone Receptor family"/>
    <property type="match status" value="1"/>
</dbReference>
<feature type="domain" description="Nuclear receptor" evidence="12">
    <location>
        <begin position="6"/>
        <end position="81"/>
    </location>
</feature>
<evidence type="ECO:0000256" key="9">
    <source>
        <dbReference type="ARBA" id="ARBA00023170"/>
    </source>
</evidence>
<dbReference type="GO" id="GO:0008270">
    <property type="term" value="F:zinc ion binding"/>
    <property type="evidence" value="ECO:0007669"/>
    <property type="project" value="UniProtKB-KW"/>
</dbReference>
<dbReference type="PRINTS" id="PR00398">
    <property type="entry name" value="STRDHORMONER"/>
</dbReference>
<dbReference type="SUPFAM" id="SSF48508">
    <property type="entry name" value="Nuclear receptor ligand-binding domain"/>
    <property type="match status" value="1"/>
</dbReference>
<dbReference type="GO" id="GO:0005634">
    <property type="term" value="C:nucleus"/>
    <property type="evidence" value="ECO:0007669"/>
    <property type="project" value="UniProtKB-SubCell"/>
</dbReference>
<feature type="domain" description="NR LBD" evidence="13">
    <location>
        <begin position="137"/>
        <end position="389"/>
    </location>
</feature>
<evidence type="ECO:0000256" key="3">
    <source>
        <dbReference type="ARBA" id="ARBA00022723"/>
    </source>
</evidence>
<accession>A0A0N4VQ44</accession>
<dbReference type="SUPFAM" id="SSF57716">
    <property type="entry name" value="Glucocorticoid receptor-like (DNA-binding domain)"/>
    <property type="match status" value="1"/>
</dbReference>
<dbReference type="Gene3D" id="3.30.50.10">
    <property type="entry name" value="Erythroid Transcription Factor GATA-1, subunit A"/>
    <property type="match status" value="1"/>
</dbReference>
<dbReference type="OrthoDB" id="5799427at2759"/>
<proteinExistence type="inferred from homology"/>
<dbReference type="Gene3D" id="1.10.565.10">
    <property type="entry name" value="Retinoid X Receptor"/>
    <property type="match status" value="1"/>
</dbReference>
<comment type="similarity">
    <text evidence="2 11">Belongs to the nuclear hormone receptor family.</text>
</comment>
<dbReference type="Proteomes" id="UP000274131">
    <property type="component" value="Unassembled WGS sequence"/>
</dbReference>
<evidence type="ECO:0000256" key="8">
    <source>
        <dbReference type="ARBA" id="ARBA00023163"/>
    </source>
</evidence>
<dbReference type="InterPro" id="IPR013088">
    <property type="entry name" value="Znf_NHR/GATA"/>
</dbReference>